<evidence type="ECO:0000313" key="2">
    <source>
        <dbReference type="EMBL" id="ETV86259.1"/>
    </source>
</evidence>
<evidence type="ECO:0008006" key="3">
    <source>
        <dbReference type="Google" id="ProtNLM"/>
    </source>
</evidence>
<dbReference type="EMBL" id="KI913117">
    <property type="protein sequence ID" value="ETV86259.1"/>
    <property type="molecule type" value="Genomic_DNA"/>
</dbReference>
<protein>
    <recommendedName>
        <fullName evidence="3">Testis-expressed sequence 9 protein</fullName>
    </recommendedName>
</protein>
<dbReference type="OrthoDB" id="269872at2759"/>
<name>W4H4R9_APHAT</name>
<dbReference type="GeneID" id="20804681"/>
<dbReference type="RefSeq" id="XP_009824731.1">
    <property type="nucleotide sequence ID" value="XM_009826429.1"/>
</dbReference>
<dbReference type="AlphaFoldDB" id="W4H4R9"/>
<dbReference type="PANTHER" id="PTHR23313:SF0">
    <property type="entry name" value="TESTIS-EXPRESSED PROTEIN 9"/>
    <property type="match status" value="1"/>
</dbReference>
<reference evidence="2" key="1">
    <citation type="submission" date="2013-12" db="EMBL/GenBank/DDBJ databases">
        <title>The Genome Sequence of Aphanomyces astaci APO3.</title>
        <authorList>
            <consortium name="The Broad Institute Genomics Platform"/>
            <person name="Russ C."/>
            <person name="Tyler B."/>
            <person name="van West P."/>
            <person name="Dieguez-Uribeondo J."/>
            <person name="Young S.K."/>
            <person name="Zeng Q."/>
            <person name="Gargeya S."/>
            <person name="Fitzgerald M."/>
            <person name="Abouelleil A."/>
            <person name="Alvarado L."/>
            <person name="Chapman S.B."/>
            <person name="Gainer-Dewar J."/>
            <person name="Goldberg J."/>
            <person name="Griggs A."/>
            <person name="Gujja S."/>
            <person name="Hansen M."/>
            <person name="Howarth C."/>
            <person name="Imamovic A."/>
            <person name="Ireland A."/>
            <person name="Larimer J."/>
            <person name="McCowan C."/>
            <person name="Murphy C."/>
            <person name="Pearson M."/>
            <person name="Poon T.W."/>
            <person name="Priest M."/>
            <person name="Roberts A."/>
            <person name="Saif S."/>
            <person name="Shea T."/>
            <person name="Sykes S."/>
            <person name="Wortman J."/>
            <person name="Nusbaum C."/>
            <person name="Birren B."/>
        </authorList>
    </citation>
    <scope>NUCLEOTIDE SEQUENCE [LARGE SCALE GENOMIC DNA]</scope>
    <source>
        <strain evidence="2">APO3</strain>
    </source>
</reference>
<feature type="compositionally biased region" description="Polar residues" evidence="1">
    <location>
        <begin position="130"/>
        <end position="161"/>
    </location>
</feature>
<feature type="region of interest" description="Disordered" evidence="1">
    <location>
        <begin position="104"/>
        <end position="161"/>
    </location>
</feature>
<sequence length="363" mass="39630">MGSRNLAARESALLQQNDLINVASFKAHEEARGALRAMSKAVIQVNRLVKSGPTSDEGGRVASRAMSKAAVHVNALGVSSSGSDIGSATNASANIAAEVLQRSPSKVHLQGGDAAQASTPPDSKYHGKRNQSVSVDSKQYSGSRSNLLQSQNSTLNRSSNSLAVDQARREQAATLQHLEEQVAAITESNKATERATGKLVDQMDQMKADHVALVRKLEQIDMQLTKQKTTQNALEANYKGTEGELVNAHTALDEARRHEKHAIQSAKAVQIRLDRVVGEVDKVKNELKELKEQKGGAAVPRVDFERVGKEVATLEKQKMELVTLYKKQAKLIDILKRQKLHLEAAKNIAFTEEEFKKTLDWGM</sequence>
<dbReference type="PANTHER" id="PTHR23313">
    <property type="entry name" value="TSEC1-RELATED"/>
    <property type="match status" value="1"/>
</dbReference>
<evidence type="ECO:0000256" key="1">
    <source>
        <dbReference type="SAM" id="MobiDB-lite"/>
    </source>
</evidence>
<accession>W4H4R9</accession>
<proteinExistence type="predicted"/>
<organism evidence="2">
    <name type="scientific">Aphanomyces astaci</name>
    <name type="common">Crayfish plague agent</name>
    <dbReference type="NCBI Taxonomy" id="112090"/>
    <lineage>
        <taxon>Eukaryota</taxon>
        <taxon>Sar</taxon>
        <taxon>Stramenopiles</taxon>
        <taxon>Oomycota</taxon>
        <taxon>Saprolegniomycetes</taxon>
        <taxon>Saprolegniales</taxon>
        <taxon>Verrucalvaceae</taxon>
        <taxon>Aphanomyces</taxon>
    </lineage>
</organism>
<dbReference type="VEuPathDB" id="FungiDB:H257_02685"/>
<gene>
    <name evidence="2" type="ORF">H257_02685</name>
</gene>